<dbReference type="Gene3D" id="1.10.10.10">
    <property type="entry name" value="Winged helix-like DNA-binding domain superfamily/Winged helix DNA-binding domain"/>
    <property type="match status" value="1"/>
</dbReference>
<dbReference type="CDD" id="cd07377">
    <property type="entry name" value="WHTH_GntR"/>
    <property type="match status" value="1"/>
</dbReference>
<dbReference type="InterPro" id="IPR036390">
    <property type="entry name" value="WH_DNA-bd_sf"/>
</dbReference>
<dbReference type="SUPFAM" id="SSF46785">
    <property type="entry name" value="Winged helix' DNA-binding domain"/>
    <property type="match status" value="1"/>
</dbReference>
<dbReference type="Pfam" id="PF00392">
    <property type="entry name" value="GntR"/>
    <property type="match status" value="1"/>
</dbReference>
<dbReference type="SMART" id="SM00345">
    <property type="entry name" value="HTH_GNTR"/>
    <property type="match status" value="1"/>
</dbReference>
<dbReference type="PANTHER" id="PTHR38445">
    <property type="entry name" value="HTH-TYPE TRANSCRIPTIONAL REPRESSOR YTRA"/>
    <property type="match status" value="1"/>
</dbReference>
<evidence type="ECO:0000313" key="6">
    <source>
        <dbReference type="Proteomes" id="UP000219440"/>
    </source>
</evidence>
<evidence type="ECO:0000313" key="5">
    <source>
        <dbReference type="EMBL" id="SOE72674.1"/>
    </source>
</evidence>
<evidence type="ECO:0000256" key="3">
    <source>
        <dbReference type="ARBA" id="ARBA00023163"/>
    </source>
</evidence>
<keyword evidence="3" id="KW-0804">Transcription</keyword>
<dbReference type="Proteomes" id="UP000219440">
    <property type="component" value="Unassembled WGS sequence"/>
</dbReference>
<dbReference type="InterPro" id="IPR000524">
    <property type="entry name" value="Tscrpt_reg_HTH_GntR"/>
</dbReference>
<name>A0A2C9A1A3_9MICO</name>
<dbReference type="PANTHER" id="PTHR38445:SF9">
    <property type="entry name" value="HTH-TYPE TRANSCRIPTIONAL REPRESSOR YTRA"/>
    <property type="match status" value="1"/>
</dbReference>
<dbReference type="EMBL" id="OCST01000005">
    <property type="protein sequence ID" value="SOE72674.1"/>
    <property type="molecule type" value="Genomic_DNA"/>
</dbReference>
<reference evidence="5 6" key="1">
    <citation type="submission" date="2017-09" db="EMBL/GenBank/DDBJ databases">
        <authorList>
            <person name="Ehlers B."/>
            <person name="Leendertz F.H."/>
        </authorList>
    </citation>
    <scope>NUCLEOTIDE SEQUENCE [LARGE SCALE GENOMIC DNA]</scope>
    <source>
        <strain evidence="5 6">CGMCC 1.05381</strain>
    </source>
</reference>
<organism evidence="5 6">
    <name type="scientific">Salinibacterium xinjiangense</name>
    <dbReference type="NCBI Taxonomy" id="386302"/>
    <lineage>
        <taxon>Bacteria</taxon>
        <taxon>Bacillati</taxon>
        <taxon>Actinomycetota</taxon>
        <taxon>Actinomycetes</taxon>
        <taxon>Micrococcales</taxon>
        <taxon>Microbacteriaceae</taxon>
        <taxon>Salinibacterium</taxon>
    </lineage>
</organism>
<protein>
    <submittedName>
        <fullName evidence="5">Transcriptional regulator, GntR family</fullName>
    </submittedName>
</protein>
<dbReference type="InterPro" id="IPR036388">
    <property type="entry name" value="WH-like_DNA-bd_sf"/>
</dbReference>
<dbReference type="AlphaFoldDB" id="A0A2C9A1A3"/>
<proteinExistence type="predicted"/>
<accession>A0A2C9A1A3</accession>
<sequence length="116" mass="12358">MKIDPESPVTLYEQLRTQIIGQIDNGELIVGTKLPPVRQLATELGVAPYTVARVYRILENDGFVETRGRNGTVISGTKGTAGESLQAMASAYATRATELGVPPAEALQFARSALGL</sequence>
<evidence type="ECO:0000256" key="1">
    <source>
        <dbReference type="ARBA" id="ARBA00023015"/>
    </source>
</evidence>
<keyword evidence="1" id="KW-0805">Transcription regulation</keyword>
<gene>
    <name evidence="5" type="ORF">SAMN06296378_2578</name>
</gene>
<keyword evidence="2" id="KW-0238">DNA-binding</keyword>
<evidence type="ECO:0000259" key="4">
    <source>
        <dbReference type="PROSITE" id="PS50949"/>
    </source>
</evidence>
<keyword evidence="6" id="KW-1185">Reference proteome</keyword>
<evidence type="ECO:0000256" key="2">
    <source>
        <dbReference type="ARBA" id="ARBA00023125"/>
    </source>
</evidence>
<feature type="domain" description="HTH gntR-type" evidence="4">
    <location>
        <begin position="9"/>
        <end position="77"/>
    </location>
</feature>
<dbReference type="GO" id="GO:0003700">
    <property type="term" value="F:DNA-binding transcription factor activity"/>
    <property type="evidence" value="ECO:0007669"/>
    <property type="project" value="InterPro"/>
</dbReference>
<dbReference type="GO" id="GO:0003677">
    <property type="term" value="F:DNA binding"/>
    <property type="evidence" value="ECO:0007669"/>
    <property type="project" value="UniProtKB-KW"/>
</dbReference>
<dbReference type="RefSeq" id="WP_179691905.1">
    <property type="nucleotide sequence ID" value="NZ_BMLC01000004.1"/>
</dbReference>
<dbReference type="PROSITE" id="PS50949">
    <property type="entry name" value="HTH_GNTR"/>
    <property type="match status" value="1"/>
</dbReference>